<dbReference type="SUPFAM" id="SSF88713">
    <property type="entry name" value="Glycoside hydrolase/deacetylase"/>
    <property type="match status" value="1"/>
</dbReference>
<dbReference type="AlphaFoldDB" id="A0AAE2VDW0"/>
<dbReference type="RefSeq" id="WP_309489686.1">
    <property type="nucleotide sequence ID" value="NZ_JAENIG010000005.1"/>
</dbReference>
<dbReference type="InterPro" id="IPR005501">
    <property type="entry name" value="LamB/YcsF/PxpA-like"/>
</dbReference>
<dbReference type="EMBL" id="JAENIG010000005">
    <property type="protein sequence ID" value="MBK1855074.1"/>
    <property type="molecule type" value="Genomic_DNA"/>
</dbReference>
<reference evidence="1" key="1">
    <citation type="submission" date="2021-01" db="EMBL/GenBank/DDBJ databases">
        <title>Modified the classification status of verrucomicrobia.</title>
        <authorList>
            <person name="Feng X."/>
        </authorList>
    </citation>
    <scope>NUCLEOTIDE SEQUENCE</scope>
    <source>
        <strain evidence="1">5K15</strain>
    </source>
</reference>
<gene>
    <name evidence="1" type="ORF">JIN83_08890</name>
</gene>
<dbReference type="PANTHER" id="PTHR30292:SF0">
    <property type="entry name" value="5-OXOPROLINASE SUBUNIT A"/>
    <property type="match status" value="1"/>
</dbReference>
<comment type="caution">
    <text evidence="1">The sequence shown here is derived from an EMBL/GenBank/DDBJ whole genome shotgun (WGS) entry which is preliminary data.</text>
</comment>
<dbReference type="Pfam" id="PF03746">
    <property type="entry name" value="LamB_YcsF"/>
    <property type="match status" value="1"/>
</dbReference>
<organism evidence="1 2">
    <name type="scientific">Oceaniferula flava</name>
    <dbReference type="NCBI Taxonomy" id="2800421"/>
    <lineage>
        <taxon>Bacteria</taxon>
        <taxon>Pseudomonadati</taxon>
        <taxon>Verrucomicrobiota</taxon>
        <taxon>Verrucomicrobiia</taxon>
        <taxon>Verrucomicrobiales</taxon>
        <taxon>Verrucomicrobiaceae</taxon>
        <taxon>Oceaniferula</taxon>
    </lineage>
</organism>
<accession>A0AAE2VDW0</accession>
<dbReference type="Gene3D" id="3.20.20.370">
    <property type="entry name" value="Glycoside hydrolase/deacetylase"/>
    <property type="match status" value="1"/>
</dbReference>
<protein>
    <submittedName>
        <fullName evidence="1">LamB/YcsF family protein</fullName>
    </submittedName>
</protein>
<evidence type="ECO:0000313" key="2">
    <source>
        <dbReference type="Proteomes" id="UP000634206"/>
    </source>
</evidence>
<dbReference type="Proteomes" id="UP000634206">
    <property type="component" value="Unassembled WGS sequence"/>
</dbReference>
<dbReference type="GO" id="GO:0005975">
    <property type="term" value="P:carbohydrate metabolic process"/>
    <property type="evidence" value="ECO:0007669"/>
    <property type="project" value="InterPro"/>
</dbReference>
<evidence type="ECO:0000313" key="1">
    <source>
        <dbReference type="EMBL" id="MBK1855074.1"/>
    </source>
</evidence>
<sequence>MPSLLINCDLGEWESPSFTAELMPYLHLANIACGGHAGSVESIQRCAALAEEHGVLPGAHPGVAGNLGRSLPAAFTLDDFTSLLEQQISLYHSTGTPLHHIKLHGALYHLSEQDSSIRDAFLSFSADQDCAIVALAGGQVASDAKARGLVCLEEAFLDRNYLPNGNLVPRSEPNAHLGDLTEINARILDYHHRKAPVQPDTLCIHSDSPNSQTLAETARQTLDQLSF</sequence>
<name>A0AAE2VDW0_9BACT</name>
<keyword evidence="2" id="KW-1185">Reference proteome</keyword>
<dbReference type="InterPro" id="IPR011330">
    <property type="entry name" value="Glyco_hydro/deAcase_b/a-brl"/>
</dbReference>
<proteinExistence type="predicted"/>
<dbReference type="PANTHER" id="PTHR30292">
    <property type="entry name" value="UNCHARACTERIZED PROTEIN YBGL-RELATED"/>
    <property type="match status" value="1"/>
</dbReference>